<dbReference type="OrthoDB" id="8911262at2"/>
<dbReference type="Proteomes" id="UP000197468">
    <property type="component" value="Unassembled WGS sequence"/>
</dbReference>
<evidence type="ECO:0000313" key="3">
    <source>
        <dbReference type="Proteomes" id="UP000197468"/>
    </source>
</evidence>
<dbReference type="Pfam" id="PF06945">
    <property type="entry name" value="DUF1289"/>
    <property type="match status" value="1"/>
</dbReference>
<organism evidence="2 3">
    <name type="scientific">Roseateles aquatilis</name>
    <dbReference type="NCBI Taxonomy" id="431061"/>
    <lineage>
        <taxon>Bacteria</taxon>
        <taxon>Pseudomonadati</taxon>
        <taxon>Pseudomonadota</taxon>
        <taxon>Betaproteobacteria</taxon>
        <taxon>Burkholderiales</taxon>
        <taxon>Sphaerotilaceae</taxon>
        <taxon>Roseateles</taxon>
    </lineage>
</organism>
<evidence type="ECO:0000256" key="1">
    <source>
        <dbReference type="SAM" id="MobiDB-lite"/>
    </source>
</evidence>
<name>A0A246J872_9BURK</name>
<comment type="caution">
    <text evidence="2">The sequence shown here is derived from an EMBL/GenBank/DDBJ whole genome shotgun (WGS) entry which is preliminary data.</text>
</comment>
<dbReference type="PANTHER" id="PTHR35175:SF2">
    <property type="entry name" value="DUF1289 DOMAIN-CONTAINING PROTEIN"/>
    <property type="match status" value="1"/>
</dbReference>
<evidence type="ECO:0000313" key="2">
    <source>
        <dbReference type="EMBL" id="OWQ88771.1"/>
    </source>
</evidence>
<feature type="region of interest" description="Disordered" evidence="1">
    <location>
        <begin position="1"/>
        <end position="25"/>
    </location>
</feature>
<reference evidence="2 3" key="1">
    <citation type="journal article" date="2008" name="Int. J. Syst. Evol. Microbiol.">
        <title>Description of Roseateles aquatilis sp. nov. and Roseateles terrae sp. nov., in the class Betaproteobacteria, and emended description of the genus Roseateles.</title>
        <authorList>
            <person name="Gomila M."/>
            <person name="Bowien B."/>
            <person name="Falsen E."/>
            <person name="Moore E.R."/>
            <person name="Lalucat J."/>
        </authorList>
    </citation>
    <scope>NUCLEOTIDE SEQUENCE [LARGE SCALE GENOMIC DNA]</scope>
    <source>
        <strain evidence="2 3">CCUG 48205</strain>
    </source>
</reference>
<dbReference type="PANTHER" id="PTHR35175">
    <property type="entry name" value="DUF1289 DOMAIN-CONTAINING PROTEIN"/>
    <property type="match status" value="1"/>
</dbReference>
<dbReference type="EMBL" id="NIOF01000006">
    <property type="protein sequence ID" value="OWQ88771.1"/>
    <property type="molecule type" value="Genomic_DNA"/>
</dbReference>
<proteinExistence type="predicted"/>
<sequence>MTSPLASAATSTAPPPVAGDVRRTPEGRVASPCINICKMHEPTALCRGCARTIPEIASWSKADDAERIRILALLPERRALLRAHGALETEPRP</sequence>
<accession>A0A246J872</accession>
<gene>
    <name evidence="2" type="ORF">CDN99_14925</name>
</gene>
<evidence type="ECO:0008006" key="4">
    <source>
        <dbReference type="Google" id="ProtNLM"/>
    </source>
</evidence>
<dbReference type="RefSeq" id="WP_088385657.1">
    <property type="nucleotide sequence ID" value="NZ_NIOF01000006.1"/>
</dbReference>
<keyword evidence="3" id="KW-1185">Reference proteome</keyword>
<dbReference type="InterPro" id="IPR010710">
    <property type="entry name" value="DUF1289"/>
</dbReference>
<dbReference type="AlphaFoldDB" id="A0A246J872"/>
<protein>
    <recommendedName>
        <fullName evidence="4">DUF1289 domain-containing protein</fullName>
    </recommendedName>
</protein>
<feature type="compositionally biased region" description="Low complexity" evidence="1">
    <location>
        <begin position="1"/>
        <end position="12"/>
    </location>
</feature>